<dbReference type="Proteomes" id="UP001589867">
    <property type="component" value="Unassembled WGS sequence"/>
</dbReference>
<gene>
    <name evidence="2" type="ORF">ACFFIA_26015</name>
</gene>
<feature type="domain" description="Pyrrolo-quinoline quinone repeat" evidence="1">
    <location>
        <begin position="92"/>
        <end position="255"/>
    </location>
</feature>
<dbReference type="Gene3D" id="2.130.10.10">
    <property type="entry name" value="YVTN repeat-like/Quinoprotein amine dehydrogenase"/>
    <property type="match status" value="1"/>
</dbReference>
<dbReference type="InterPro" id="IPR011047">
    <property type="entry name" value="Quinoprotein_ADH-like_sf"/>
</dbReference>
<evidence type="ECO:0000259" key="1">
    <source>
        <dbReference type="Pfam" id="PF13360"/>
    </source>
</evidence>
<dbReference type="PANTHER" id="PTHR34512">
    <property type="entry name" value="CELL SURFACE PROTEIN"/>
    <property type="match status" value="1"/>
</dbReference>
<dbReference type="EMBL" id="JBHLUH010000056">
    <property type="protein sequence ID" value="MFC0531101.1"/>
    <property type="molecule type" value="Genomic_DNA"/>
</dbReference>
<organism evidence="2 3">
    <name type="scientific">Phytohabitans kaempferiae</name>
    <dbReference type="NCBI Taxonomy" id="1620943"/>
    <lineage>
        <taxon>Bacteria</taxon>
        <taxon>Bacillati</taxon>
        <taxon>Actinomycetota</taxon>
        <taxon>Actinomycetes</taxon>
        <taxon>Micromonosporales</taxon>
        <taxon>Micromonosporaceae</taxon>
    </lineage>
</organism>
<evidence type="ECO:0000313" key="3">
    <source>
        <dbReference type="Proteomes" id="UP001589867"/>
    </source>
</evidence>
<dbReference type="PANTHER" id="PTHR34512:SF30">
    <property type="entry name" value="OUTER MEMBRANE PROTEIN ASSEMBLY FACTOR BAMB"/>
    <property type="match status" value="1"/>
</dbReference>
<protein>
    <submittedName>
        <fullName evidence="2">PQQ-binding-like beta-propeller repeat protein</fullName>
    </submittedName>
</protein>
<name>A0ABV6M8Q2_9ACTN</name>
<comment type="caution">
    <text evidence="2">The sequence shown here is derived from an EMBL/GenBank/DDBJ whole genome shotgun (WGS) entry which is preliminary data.</text>
</comment>
<proteinExistence type="predicted"/>
<reference evidence="2 3" key="1">
    <citation type="submission" date="2024-09" db="EMBL/GenBank/DDBJ databases">
        <authorList>
            <person name="Sun Q."/>
            <person name="Mori K."/>
        </authorList>
    </citation>
    <scope>NUCLEOTIDE SEQUENCE [LARGE SCALE GENOMIC DNA]</scope>
    <source>
        <strain evidence="2 3">TBRC 3947</strain>
    </source>
</reference>
<accession>A0ABV6M8Q2</accession>
<dbReference type="SUPFAM" id="SSF50998">
    <property type="entry name" value="Quinoprotein alcohol dehydrogenase-like"/>
    <property type="match status" value="1"/>
</dbReference>
<dbReference type="Pfam" id="PF13360">
    <property type="entry name" value="PQQ_2"/>
    <property type="match status" value="1"/>
</dbReference>
<evidence type="ECO:0000313" key="2">
    <source>
        <dbReference type="EMBL" id="MFC0531101.1"/>
    </source>
</evidence>
<sequence>MVIDLGLEREPPVQRLRDWGRRPKRWRPLALALVAALLLAVTGSGPAPAPRLALNASLPLDRHTDFVVLGDRLYVSTADPEPDRSPAEHRWRLSAYELPGGRPLWTAPYASSVEQFVDVQHADGMVLVTGLVSGDGIATPTTAVEAATGRPLWTLPARVAVADDRRTGLVSGWTRPGEPPGPAVRAVDLATGRDLWKADFSQAATVRPVPNGLALVVIGGDAGGRAEVRDVRTGAVRASRDVPTPASGPAIAVSVGDSLLLGYQDGGGARGIAAYAAETLELRWRRTITEDDVRRFGPCGSLVCTPGIGGVQAIDAVTGELVWQTRGVELVVDVGGILVADGLVAIDPESGRTLFGLETLQTGLSPRPEHGLVSVGRAVGEERSWLSIARPHTAAPRPLGAVPVRVTDCAAGERSVVCRVPTDRLSIWTYR</sequence>
<dbReference type="InterPro" id="IPR002372">
    <property type="entry name" value="PQQ_rpt_dom"/>
</dbReference>
<keyword evidence="3" id="KW-1185">Reference proteome</keyword>
<dbReference type="InterPro" id="IPR015943">
    <property type="entry name" value="WD40/YVTN_repeat-like_dom_sf"/>
</dbReference>
<dbReference type="RefSeq" id="WP_377254937.1">
    <property type="nucleotide sequence ID" value="NZ_JBHLUH010000056.1"/>
</dbReference>